<dbReference type="InterPro" id="IPR008302">
    <property type="entry name" value="NamZ"/>
</dbReference>
<proteinExistence type="predicted"/>
<dbReference type="GO" id="GO:0033922">
    <property type="term" value="F:peptidoglycan beta-N-acetylmuramidase activity"/>
    <property type="evidence" value="ECO:0007669"/>
    <property type="project" value="InterPro"/>
</dbReference>
<feature type="domain" description="Peptidoglycan beta-N-acetylmuramidase NamZ C-terminal" evidence="2">
    <location>
        <begin position="223"/>
        <end position="383"/>
    </location>
</feature>
<dbReference type="Gene3D" id="3.40.50.12170">
    <property type="entry name" value="Uncharacterised protein PF07075, DUF1343"/>
    <property type="match status" value="1"/>
</dbReference>
<gene>
    <name evidence="3" type="ORF">EHQ30_00580</name>
</gene>
<evidence type="ECO:0000313" key="3">
    <source>
        <dbReference type="EMBL" id="TGK95174.1"/>
    </source>
</evidence>
<dbReference type="OrthoDB" id="9801061at2"/>
<dbReference type="Gene3D" id="3.90.1150.140">
    <property type="match status" value="1"/>
</dbReference>
<accession>A0A2M9Y0J0</accession>
<dbReference type="Proteomes" id="UP000297891">
    <property type="component" value="Unassembled WGS sequence"/>
</dbReference>
<dbReference type="RefSeq" id="WP_100791139.1">
    <property type="nucleotide sequence ID" value="NZ_NPDQ01000005.1"/>
</dbReference>
<dbReference type="PANTHER" id="PTHR42915:SF1">
    <property type="entry name" value="PEPTIDOGLYCAN BETA-N-ACETYLMURAMIDASE NAMZ"/>
    <property type="match status" value="1"/>
</dbReference>
<evidence type="ECO:0000259" key="2">
    <source>
        <dbReference type="Pfam" id="PF20732"/>
    </source>
</evidence>
<dbReference type="Pfam" id="PF07075">
    <property type="entry name" value="NamZ_N"/>
    <property type="match status" value="1"/>
</dbReference>
<reference evidence="3" key="1">
    <citation type="journal article" date="2019" name="PLoS Negl. Trop. Dis.">
        <title>Revisiting the worldwide diversity of Leptospira species in the environment.</title>
        <authorList>
            <person name="Vincent A.T."/>
            <person name="Schiettekatte O."/>
            <person name="Bourhy P."/>
            <person name="Veyrier F.J."/>
            <person name="Picardeau M."/>
        </authorList>
    </citation>
    <scope>NUCLEOTIDE SEQUENCE [LARGE SCALE GENOMIC DNA]</scope>
    <source>
        <strain evidence="3">201800277</strain>
    </source>
</reference>
<comment type="caution">
    <text evidence="3">The sequence shown here is derived from an EMBL/GenBank/DDBJ whole genome shotgun (WGS) entry which is preliminary data.</text>
</comment>
<evidence type="ECO:0000259" key="1">
    <source>
        <dbReference type="Pfam" id="PF07075"/>
    </source>
</evidence>
<evidence type="ECO:0000313" key="4">
    <source>
        <dbReference type="Proteomes" id="UP000297891"/>
    </source>
</evidence>
<dbReference type="InterPro" id="IPR048502">
    <property type="entry name" value="NamZ_N"/>
</dbReference>
<dbReference type="PIRSF" id="PIRSF016719">
    <property type="entry name" value="UCP016719"/>
    <property type="match status" value="1"/>
</dbReference>
<keyword evidence="4" id="KW-1185">Reference proteome</keyword>
<feature type="domain" description="Peptidoglycan beta-N-acetylmuramidase NamZ N-terminal" evidence="1">
    <location>
        <begin position="17"/>
        <end position="219"/>
    </location>
</feature>
<protein>
    <submittedName>
        <fullName evidence="3">DUF1343 domain-containing protein</fullName>
    </submittedName>
</protein>
<dbReference type="Pfam" id="PF20732">
    <property type="entry name" value="NamZ_C"/>
    <property type="match status" value="1"/>
</dbReference>
<sequence length="385" mass="44079">MKFFKNINKLSGLKATILTNQSAFGFARKYHFQTYAEIFDLKTIFLPEHGLFAELQDQVSGDELKYLFGNMQIINLYGKEESSLVPPRENLTNVDVVIIDIKDVGSRYYTFLTTAYYILSEISRLKKETGKAPIFLVIDSPNPIGRKVEGSPLQKEFESFVGVPSVLHRHGLTPGELLSYYNETFHLKVDVVVVPVGVFHPKSVSSFEWIPPSPNIPTQNTCLVYPGMCLLEGTNLSEGRGTTKPFETFGAPYLLGDAKEELDKRMASHQPGLFYLRNLRFLPTFHKYAGTICEGYQLMVVKPKQFHSLYFTLFFLKQLKELFPNEFEYLKGVYEFRSDRPAIELLAGDTVLLDYLNSNVSDSDLKEYLNQSESRWIKAIKPFRY</sequence>
<dbReference type="PANTHER" id="PTHR42915">
    <property type="entry name" value="HYPOTHETICAL 460 KDA PROTEIN IN FEUA-SIGW INTERGENIC REGION [PRECURSOR]"/>
    <property type="match status" value="1"/>
</dbReference>
<dbReference type="InterPro" id="IPR048503">
    <property type="entry name" value="NamZ_C"/>
</dbReference>
<organism evidence="3 4">
    <name type="scientific">Leptospira brenneri</name>
    <dbReference type="NCBI Taxonomy" id="2023182"/>
    <lineage>
        <taxon>Bacteria</taxon>
        <taxon>Pseudomonadati</taxon>
        <taxon>Spirochaetota</taxon>
        <taxon>Spirochaetia</taxon>
        <taxon>Leptospirales</taxon>
        <taxon>Leptospiraceae</taxon>
        <taxon>Leptospira</taxon>
    </lineage>
</organism>
<dbReference type="AlphaFoldDB" id="A0A2M9Y0J0"/>
<dbReference type="EMBL" id="RQFP01000001">
    <property type="protein sequence ID" value="TGK95174.1"/>
    <property type="molecule type" value="Genomic_DNA"/>
</dbReference>
<name>A0A2M9Y0J0_9LEPT</name>